<dbReference type="RefSeq" id="WP_067010104.1">
    <property type="nucleotide sequence ID" value="NZ_CP065727.1"/>
</dbReference>
<keyword evidence="4 8" id="KW-0812">Transmembrane</keyword>
<name>A0A1B8QHW5_MORNO</name>
<keyword evidence="6 8" id="KW-0472">Membrane</keyword>
<comment type="similarity">
    <text evidence="2">Belongs to the VirD4/TraG family.</text>
</comment>
<keyword evidence="3" id="KW-1003">Cell membrane</keyword>
<keyword evidence="10" id="KW-0614">Plasmid</keyword>
<sequence length="682" mass="77110">MSQKQSAGKNIALMLILNIFIVIGAVFLANYIFVEWQKVPSEYYGYKTIYLYHEQYGHIEKVATAIKGSILGGFVAWLIVNVALLVALFAKKKRELHGSARFANDMEIRKTGFLPTPQEEKKLKGKFPSEPPVIIGKHKGKFLQFYGNEFISIGAPTRSGKGVSIVIPNLLTYPDSIVVLDIKMENWLLTAGFRAKYQDVFLFAPKAEDKRSHRYNPLDYISRDETERMADIQNIATIFYPTDDPKEAFWQNQAQRIFTGIVLYMLETPERPCSMAELIKLTTPTAMPLHEWIPDVINKRKEEERELSVECIEAMMAFVNVDSDNTRSSILATLMSPLNVFTDPMVATATSKSDFRFDDVRRKKMTIYVGIQPNELERFSKLLNVFFSQLININTRILPEHDPNLKYQCLVLLDEFTSLGRVNIIQKSIAYIAGYNVRLMPIFQSTSQVEDAYGRDGANAILSNIACQVEFTPTTIEQAEHLSKRLGTQTVKGKSVSRNRGKGGGGSVSTSDQSRALMLPQELMEMGDEEEIILFRRTKPIKCEKAFYYSNPQVFGSRMQSLSRPAKGLPIPPKCEPPILDVVGMLKVMRGIVGNDVKTYKELQPVAHYKKHHAKFVDLLGEAFGFSKAELAELDALEAKAKADKASQSNVINEITADDDIIEFDLSNPDEFEKEFVDEFNF</sequence>
<keyword evidence="5 8" id="KW-1133">Transmembrane helix</keyword>
<gene>
    <name evidence="9" type="ORF">A7456_06125</name>
    <name evidence="10" type="ORF">I6G26_00135</name>
</gene>
<keyword evidence="12" id="KW-1185">Reference proteome</keyword>
<evidence type="ECO:0000256" key="6">
    <source>
        <dbReference type="ARBA" id="ARBA00023136"/>
    </source>
</evidence>
<feature type="region of interest" description="Disordered" evidence="7">
    <location>
        <begin position="486"/>
        <end position="512"/>
    </location>
</feature>
<dbReference type="CDD" id="cd01127">
    <property type="entry name" value="TrwB_TraG_TraD_VirD4"/>
    <property type="match status" value="1"/>
</dbReference>
<dbReference type="Gene3D" id="3.40.50.300">
    <property type="entry name" value="P-loop containing nucleotide triphosphate hydrolases"/>
    <property type="match status" value="1"/>
</dbReference>
<dbReference type="Proteomes" id="UP000594834">
    <property type="component" value="Plasmid unnamed"/>
</dbReference>
<organism evidence="9 11">
    <name type="scientific">Moraxella nonliquefaciens</name>
    <dbReference type="NCBI Taxonomy" id="478"/>
    <lineage>
        <taxon>Bacteria</taxon>
        <taxon>Pseudomonadati</taxon>
        <taxon>Pseudomonadota</taxon>
        <taxon>Gammaproteobacteria</taxon>
        <taxon>Moraxellales</taxon>
        <taxon>Moraxellaceae</taxon>
        <taxon>Moraxella</taxon>
    </lineage>
</organism>
<reference evidence="9 11" key="1">
    <citation type="submission" date="2016-05" db="EMBL/GenBank/DDBJ databases">
        <title>Draft genome sequence of Moraxella nonliquefaciens CCUG 348T.</title>
        <authorList>
            <person name="Salva-Serra F."/>
            <person name="Engstrom-Jakobsson H."/>
            <person name="Thorell K."/>
            <person name="Gonzales-Siles L."/>
            <person name="Karlsson R."/>
            <person name="Boulund F."/>
            <person name="Engstrand L."/>
            <person name="Kristiansson E."/>
            <person name="Moore E."/>
        </authorList>
    </citation>
    <scope>NUCLEOTIDE SEQUENCE [LARGE SCALE GENOMIC DNA]</scope>
    <source>
        <strain evidence="9 11">CCUG 348</strain>
    </source>
</reference>
<dbReference type="Pfam" id="PF02534">
    <property type="entry name" value="T4SS-DNA_transf"/>
    <property type="match status" value="1"/>
</dbReference>
<evidence type="ECO:0000256" key="5">
    <source>
        <dbReference type="ARBA" id="ARBA00022989"/>
    </source>
</evidence>
<evidence type="ECO:0000313" key="10">
    <source>
        <dbReference type="EMBL" id="QPT43624.1"/>
    </source>
</evidence>
<evidence type="ECO:0000256" key="8">
    <source>
        <dbReference type="SAM" id="Phobius"/>
    </source>
</evidence>
<dbReference type="PANTHER" id="PTHR37937:SF1">
    <property type="entry name" value="CONJUGATIVE TRANSFER: DNA TRANSPORT"/>
    <property type="match status" value="1"/>
</dbReference>
<feature type="transmembrane region" description="Helical" evidence="8">
    <location>
        <begin position="70"/>
        <end position="90"/>
    </location>
</feature>
<feature type="transmembrane region" description="Helical" evidence="8">
    <location>
        <begin position="12"/>
        <end position="34"/>
    </location>
</feature>
<geneLocation type="plasmid" evidence="10 12">
    <name>unnamed</name>
</geneLocation>
<accession>A0A1B8QHW5</accession>
<proteinExistence type="inferred from homology"/>
<dbReference type="GO" id="GO:0005886">
    <property type="term" value="C:plasma membrane"/>
    <property type="evidence" value="ECO:0007669"/>
    <property type="project" value="UniProtKB-SubCell"/>
</dbReference>
<dbReference type="EMBL" id="CP065727">
    <property type="protein sequence ID" value="QPT43624.1"/>
    <property type="molecule type" value="Genomic_DNA"/>
</dbReference>
<evidence type="ECO:0000256" key="7">
    <source>
        <dbReference type="SAM" id="MobiDB-lite"/>
    </source>
</evidence>
<evidence type="ECO:0000313" key="12">
    <source>
        <dbReference type="Proteomes" id="UP000594834"/>
    </source>
</evidence>
<reference evidence="10 12" key="2">
    <citation type="submission" date="2020-12" db="EMBL/GenBank/DDBJ databases">
        <title>FDA dAtabase for Regulatory Grade micrObial Sequences (FDA-ARGOS): Supporting development and validation of Infectious Disease Dx tests.</title>
        <authorList>
            <person name="Sproer C."/>
            <person name="Gronow S."/>
            <person name="Severitt S."/>
            <person name="Schroder I."/>
            <person name="Tallon L."/>
            <person name="Sadzewicz L."/>
            <person name="Zhao X."/>
            <person name="Boylan J."/>
            <person name="Ott S."/>
            <person name="Bowen H."/>
            <person name="Vavikolanu K."/>
            <person name="Mehta A."/>
            <person name="Aluvathingal J."/>
            <person name="Nadendla S."/>
            <person name="Lowell S."/>
            <person name="Myers T."/>
            <person name="Yan Y."/>
            <person name="Sichtig H."/>
        </authorList>
    </citation>
    <scope>NUCLEOTIDE SEQUENCE [LARGE SCALE GENOMIC DNA]</scope>
    <source>
        <strain evidence="10 12">FDAARGOS_869</strain>
        <plasmid evidence="10 12">unnamed</plasmid>
    </source>
</reference>
<evidence type="ECO:0000313" key="11">
    <source>
        <dbReference type="Proteomes" id="UP000092575"/>
    </source>
</evidence>
<dbReference type="AlphaFoldDB" id="A0A1B8QHW5"/>
<dbReference type="InterPro" id="IPR051539">
    <property type="entry name" value="T4SS-coupling_protein"/>
</dbReference>
<evidence type="ECO:0000256" key="4">
    <source>
        <dbReference type="ARBA" id="ARBA00022692"/>
    </source>
</evidence>
<dbReference type="EMBL" id="LXTW01000033">
    <property type="protein sequence ID" value="OBX82979.1"/>
    <property type="molecule type" value="Genomic_DNA"/>
</dbReference>
<dbReference type="InterPro" id="IPR003688">
    <property type="entry name" value="TraG/VirD4"/>
</dbReference>
<comment type="subcellular location">
    <subcellularLocation>
        <location evidence="1">Cell membrane</location>
        <topology evidence="1">Multi-pass membrane protein</topology>
    </subcellularLocation>
</comment>
<dbReference type="PANTHER" id="PTHR37937">
    <property type="entry name" value="CONJUGATIVE TRANSFER: DNA TRANSPORT"/>
    <property type="match status" value="1"/>
</dbReference>
<evidence type="ECO:0000313" key="9">
    <source>
        <dbReference type="EMBL" id="OBX82979.1"/>
    </source>
</evidence>
<evidence type="ECO:0000256" key="1">
    <source>
        <dbReference type="ARBA" id="ARBA00004651"/>
    </source>
</evidence>
<protein>
    <submittedName>
        <fullName evidence="10">Type IV secretory system conjugative DNA transfer family protein</fullName>
    </submittedName>
</protein>
<dbReference type="Proteomes" id="UP000092575">
    <property type="component" value="Unassembled WGS sequence"/>
</dbReference>
<evidence type="ECO:0000256" key="3">
    <source>
        <dbReference type="ARBA" id="ARBA00022475"/>
    </source>
</evidence>
<dbReference type="InterPro" id="IPR027417">
    <property type="entry name" value="P-loop_NTPase"/>
</dbReference>
<dbReference type="SUPFAM" id="SSF52540">
    <property type="entry name" value="P-loop containing nucleoside triphosphate hydrolases"/>
    <property type="match status" value="1"/>
</dbReference>
<evidence type="ECO:0000256" key="2">
    <source>
        <dbReference type="ARBA" id="ARBA00008806"/>
    </source>
</evidence>
<dbReference type="STRING" id="478.A7456_06125"/>